<feature type="non-terminal residue" evidence="2">
    <location>
        <position position="1"/>
    </location>
</feature>
<feature type="coiled-coil region" evidence="1">
    <location>
        <begin position="3"/>
        <end position="30"/>
    </location>
</feature>
<sequence length="172" mass="19936">MDEDSLRRTLRAMKKKIDELTEILEDHEERWEKNSSIPFDPRSCLSLVRELHEDIEEDADENAENMSGMVHHIADRVIEDTLDNLADKLRSRPSQSQLAISMIDLYFEGPGSGQRRKCIEVRLKKRLPWDALGICEGSFEEALQIYEEEVEEMALKCATEHMKEMINEITGT</sequence>
<keyword evidence="1" id="KW-0175">Coiled coil</keyword>
<evidence type="ECO:0000256" key="1">
    <source>
        <dbReference type="SAM" id="Coils"/>
    </source>
</evidence>
<protein>
    <submittedName>
        <fullName evidence="2">Uncharacterized protein</fullName>
    </submittedName>
</protein>
<evidence type="ECO:0000313" key="2">
    <source>
        <dbReference type="EMBL" id="KAG9675004.1"/>
    </source>
</evidence>
<dbReference type="EMBL" id="JAHFXF010001142">
    <property type="protein sequence ID" value="KAG9675004.1"/>
    <property type="molecule type" value="Genomic_DNA"/>
</dbReference>
<accession>A0A9P8E2P1</accession>
<gene>
    <name evidence="2" type="ORF">KCU76_g16232</name>
</gene>
<evidence type="ECO:0000313" key="3">
    <source>
        <dbReference type="Proteomes" id="UP000779574"/>
    </source>
</evidence>
<reference evidence="2" key="2">
    <citation type="submission" date="2021-08" db="EMBL/GenBank/DDBJ databases">
        <authorList>
            <person name="Gostincar C."/>
            <person name="Sun X."/>
            <person name="Song Z."/>
            <person name="Gunde-Cimerman N."/>
        </authorList>
    </citation>
    <scope>NUCLEOTIDE SEQUENCE</scope>
    <source>
        <strain evidence="2">EXF-9911</strain>
    </source>
</reference>
<dbReference type="Proteomes" id="UP000779574">
    <property type="component" value="Unassembled WGS sequence"/>
</dbReference>
<comment type="caution">
    <text evidence="2">The sequence shown here is derived from an EMBL/GenBank/DDBJ whole genome shotgun (WGS) entry which is preliminary data.</text>
</comment>
<dbReference type="OrthoDB" id="3934642at2759"/>
<proteinExistence type="predicted"/>
<reference evidence="2" key="1">
    <citation type="journal article" date="2021" name="J Fungi (Basel)">
        <title>Virulence traits and population genomics of the black yeast Aureobasidium melanogenum.</title>
        <authorList>
            <person name="Cernosa A."/>
            <person name="Sun X."/>
            <person name="Gostincar C."/>
            <person name="Fang C."/>
            <person name="Gunde-Cimerman N."/>
            <person name="Song Z."/>
        </authorList>
    </citation>
    <scope>NUCLEOTIDE SEQUENCE</scope>
    <source>
        <strain evidence="2">EXF-9911</strain>
    </source>
</reference>
<name>A0A9P8E2P1_AURME</name>
<dbReference type="AlphaFoldDB" id="A0A9P8E2P1"/>
<organism evidence="2 3">
    <name type="scientific">Aureobasidium melanogenum</name>
    <name type="common">Aureobasidium pullulans var. melanogenum</name>
    <dbReference type="NCBI Taxonomy" id="46634"/>
    <lineage>
        <taxon>Eukaryota</taxon>
        <taxon>Fungi</taxon>
        <taxon>Dikarya</taxon>
        <taxon>Ascomycota</taxon>
        <taxon>Pezizomycotina</taxon>
        <taxon>Dothideomycetes</taxon>
        <taxon>Dothideomycetidae</taxon>
        <taxon>Dothideales</taxon>
        <taxon>Saccotheciaceae</taxon>
        <taxon>Aureobasidium</taxon>
    </lineage>
</organism>